<accession>A0A1X1A6L3</accession>
<dbReference type="OrthoDB" id="9816099at2"/>
<feature type="domain" description="PPM-type phosphatase" evidence="1">
    <location>
        <begin position="11"/>
        <end position="210"/>
    </location>
</feature>
<dbReference type="InterPro" id="IPR036457">
    <property type="entry name" value="PPM-type-like_dom_sf"/>
</dbReference>
<dbReference type="SUPFAM" id="SSF81606">
    <property type="entry name" value="PP2C-like"/>
    <property type="match status" value="1"/>
</dbReference>
<dbReference type="EMBL" id="NBWC01000002">
    <property type="protein sequence ID" value="ORL67563.1"/>
    <property type="molecule type" value="Genomic_DNA"/>
</dbReference>
<organism evidence="2 3">
    <name type="scientific">Pseudomonas putida</name>
    <name type="common">Arthrobacter siderocapsulatus</name>
    <dbReference type="NCBI Taxonomy" id="303"/>
    <lineage>
        <taxon>Bacteria</taxon>
        <taxon>Pseudomonadati</taxon>
        <taxon>Pseudomonadota</taxon>
        <taxon>Gammaproteobacteria</taxon>
        <taxon>Pseudomonadales</taxon>
        <taxon>Pseudomonadaceae</taxon>
        <taxon>Pseudomonas</taxon>
    </lineage>
</organism>
<evidence type="ECO:0000259" key="1">
    <source>
        <dbReference type="Pfam" id="PF13672"/>
    </source>
</evidence>
<gene>
    <name evidence="2" type="ORF">B7H17_00450</name>
</gene>
<evidence type="ECO:0000313" key="2">
    <source>
        <dbReference type="EMBL" id="ORL67563.1"/>
    </source>
</evidence>
<evidence type="ECO:0000313" key="3">
    <source>
        <dbReference type="Proteomes" id="UP000193675"/>
    </source>
</evidence>
<comment type="caution">
    <text evidence="2">The sequence shown here is derived from an EMBL/GenBank/DDBJ whole genome shotgun (WGS) entry which is preliminary data.</text>
</comment>
<name>A0A1X1A6L3_PSEPU</name>
<dbReference type="Pfam" id="PF13672">
    <property type="entry name" value="PP2C_2"/>
    <property type="match status" value="1"/>
</dbReference>
<protein>
    <recommendedName>
        <fullName evidence="1">PPM-type phosphatase domain-containing protein</fullName>
    </recommendedName>
</protein>
<sequence>MRFIACGASVIGPRHLDLGEPNQDAMVLAGCRGGWIAAAADGLGSRARSDLGARSACQVTRRILRATSSSFDLPATLPLIHQQWLKAIGPTTPRDAATTLLFGRVTDQGEVHAAQLGDGLLLVKYAGEFRRVTPERTAYGNQTWALESTHLQDKWSYTKGRFTEPGDGVVLMTDGVADDLEPAHLADFFDALYQDVSTRNRRRGRRWLQSELNDWATPLHSDDKTLVAIFRTSE</sequence>
<dbReference type="AlphaFoldDB" id="A0A1X1A6L3"/>
<proteinExistence type="predicted"/>
<dbReference type="Proteomes" id="UP000193675">
    <property type="component" value="Unassembled WGS sequence"/>
</dbReference>
<dbReference type="InterPro" id="IPR001932">
    <property type="entry name" value="PPM-type_phosphatase-like_dom"/>
</dbReference>
<dbReference type="RefSeq" id="WP_023083518.1">
    <property type="nucleotide sequence ID" value="NZ_NBWC01000002.1"/>
</dbReference>
<reference evidence="2 3" key="1">
    <citation type="submission" date="2017-04" db="EMBL/GenBank/DDBJ databases">
        <title>Presence of VIM-2 positive Pseudomonas species in chickens and their surrounding environment.</title>
        <authorList>
            <person name="Zhang R."/>
        </authorList>
    </citation>
    <scope>NUCLEOTIDE SEQUENCE [LARGE SCALE GENOMIC DNA]</scope>
    <source>
        <strain evidence="2 3">DZ-C18</strain>
    </source>
</reference>
<dbReference type="Gene3D" id="3.60.40.10">
    <property type="entry name" value="PPM-type phosphatase domain"/>
    <property type="match status" value="1"/>
</dbReference>